<protein>
    <submittedName>
        <fullName evidence="2">Uncharacterized protein</fullName>
    </submittedName>
</protein>
<name>A0A9X2CTW6_9BACI</name>
<organism evidence="2 3">
    <name type="scientific">Halalkalibacter alkaliphilus</name>
    <dbReference type="NCBI Taxonomy" id="2917993"/>
    <lineage>
        <taxon>Bacteria</taxon>
        <taxon>Bacillati</taxon>
        <taxon>Bacillota</taxon>
        <taxon>Bacilli</taxon>
        <taxon>Bacillales</taxon>
        <taxon>Bacillaceae</taxon>
        <taxon>Halalkalibacter</taxon>
    </lineage>
</organism>
<evidence type="ECO:0000313" key="2">
    <source>
        <dbReference type="EMBL" id="MCL7748173.1"/>
    </source>
</evidence>
<dbReference type="AlphaFoldDB" id="A0A9X2CTW6"/>
<keyword evidence="3" id="KW-1185">Reference proteome</keyword>
<dbReference type="RefSeq" id="WP_250097064.1">
    <property type="nucleotide sequence ID" value="NZ_JAKRYL010000013.1"/>
</dbReference>
<feature type="compositionally biased region" description="Polar residues" evidence="1">
    <location>
        <begin position="1"/>
        <end position="20"/>
    </location>
</feature>
<dbReference type="EMBL" id="JAKRYL010000013">
    <property type="protein sequence ID" value="MCL7748173.1"/>
    <property type="molecule type" value="Genomic_DNA"/>
</dbReference>
<proteinExistence type="predicted"/>
<evidence type="ECO:0000313" key="3">
    <source>
        <dbReference type="Proteomes" id="UP001139150"/>
    </source>
</evidence>
<gene>
    <name evidence="2" type="ORF">MF646_13675</name>
</gene>
<sequence length="58" mass="6744">MKVQNKSTSSFWYGSDINSDLTKRPSVAKSENEEYKALKRAIQEEARKKWGRHDTPSK</sequence>
<reference evidence="2" key="1">
    <citation type="submission" date="2022-02" db="EMBL/GenBank/DDBJ databases">
        <title>Halalkalibacter sp. nov. isolated from Lonar Lake, India.</title>
        <authorList>
            <person name="Joshi A."/>
            <person name="Thite S."/>
            <person name="Lodha T."/>
        </authorList>
    </citation>
    <scope>NUCLEOTIDE SEQUENCE</scope>
    <source>
        <strain evidence="2">MEB205</strain>
    </source>
</reference>
<evidence type="ECO:0000256" key="1">
    <source>
        <dbReference type="SAM" id="MobiDB-lite"/>
    </source>
</evidence>
<feature type="region of interest" description="Disordered" evidence="1">
    <location>
        <begin position="1"/>
        <end position="32"/>
    </location>
</feature>
<dbReference type="Proteomes" id="UP001139150">
    <property type="component" value="Unassembled WGS sequence"/>
</dbReference>
<comment type="caution">
    <text evidence="2">The sequence shown here is derived from an EMBL/GenBank/DDBJ whole genome shotgun (WGS) entry which is preliminary data.</text>
</comment>
<accession>A0A9X2CTW6</accession>